<comment type="caution">
    <text evidence="1">The sequence shown here is derived from an EMBL/GenBank/DDBJ whole genome shotgun (WGS) entry which is preliminary data.</text>
</comment>
<name>A0ACC0AHG4_CATRO</name>
<proteinExistence type="predicted"/>
<reference evidence="2" key="1">
    <citation type="journal article" date="2023" name="Nat. Plants">
        <title>Single-cell RNA sequencing provides a high-resolution roadmap for understanding the multicellular compartmentation of specialized metabolism.</title>
        <authorList>
            <person name="Sun S."/>
            <person name="Shen X."/>
            <person name="Li Y."/>
            <person name="Li Y."/>
            <person name="Wang S."/>
            <person name="Li R."/>
            <person name="Zhang H."/>
            <person name="Shen G."/>
            <person name="Guo B."/>
            <person name="Wei J."/>
            <person name="Xu J."/>
            <person name="St-Pierre B."/>
            <person name="Chen S."/>
            <person name="Sun C."/>
        </authorList>
    </citation>
    <scope>NUCLEOTIDE SEQUENCE [LARGE SCALE GENOMIC DNA]</scope>
</reference>
<dbReference type="Proteomes" id="UP001060085">
    <property type="component" value="Linkage Group LG06"/>
</dbReference>
<sequence>MAWTVSDSGEWIHLKRGVALWRVWPNRSMWTPHHALWWDDRLVESQEGLETKVCPMADLVGASRICSLFFPVIWEERFPTIALHVLLNSGVEAALMCLDSLRNPHVGEQVPRLL</sequence>
<evidence type="ECO:0000313" key="2">
    <source>
        <dbReference type="Proteomes" id="UP001060085"/>
    </source>
</evidence>
<accession>A0ACC0AHG4</accession>
<keyword evidence="2" id="KW-1185">Reference proteome</keyword>
<protein>
    <submittedName>
        <fullName evidence="1">Uncharacterized protein</fullName>
    </submittedName>
</protein>
<gene>
    <name evidence="1" type="ORF">M9H77_28387</name>
</gene>
<organism evidence="1 2">
    <name type="scientific">Catharanthus roseus</name>
    <name type="common">Madagascar periwinkle</name>
    <name type="synonym">Vinca rosea</name>
    <dbReference type="NCBI Taxonomy" id="4058"/>
    <lineage>
        <taxon>Eukaryota</taxon>
        <taxon>Viridiplantae</taxon>
        <taxon>Streptophyta</taxon>
        <taxon>Embryophyta</taxon>
        <taxon>Tracheophyta</taxon>
        <taxon>Spermatophyta</taxon>
        <taxon>Magnoliopsida</taxon>
        <taxon>eudicotyledons</taxon>
        <taxon>Gunneridae</taxon>
        <taxon>Pentapetalae</taxon>
        <taxon>asterids</taxon>
        <taxon>lamiids</taxon>
        <taxon>Gentianales</taxon>
        <taxon>Apocynaceae</taxon>
        <taxon>Rauvolfioideae</taxon>
        <taxon>Vinceae</taxon>
        <taxon>Catharanthinae</taxon>
        <taxon>Catharanthus</taxon>
    </lineage>
</organism>
<dbReference type="EMBL" id="CM044706">
    <property type="protein sequence ID" value="KAI5659594.1"/>
    <property type="molecule type" value="Genomic_DNA"/>
</dbReference>
<evidence type="ECO:0000313" key="1">
    <source>
        <dbReference type="EMBL" id="KAI5659594.1"/>
    </source>
</evidence>